<gene>
    <name evidence="2" type="ORF">HA49_21760</name>
</gene>
<keyword evidence="1" id="KW-0732">Signal</keyword>
<feature type="signal peptide" evidence="1">
    <location>
        <begin position="1"/>
        <end position="18"/>
    </location>
</feature>
<dbReference type="AlphaFoldDB" id="A0A0F5BUV5"/>
<feature type="chain" id="PRO_5002483891" description="DUF1496 domain-containing protein" evidence="1">
    <location>
        <begin position="19"/>
        <end position="96"/>
    </location>
</feature>
<keyword evidence="3" id="KW-1185">Reference proteome</keyword>
<dbReference type="Proteomes" id="UP000029577">
    <property type="component" value="Unassembled WGS sequence"/>
</dbReference>
<name>A0A0F5BUV5_9GAMM</name>
<sequence length="96" mass="10763">MRFLLLITAGFCSFSAYCSLHTESGGAVRLDVETGQVLSARNYGRTGWQDSDRLCWYNNQRYSEGAVINAGPVLMQCGRDRNVTGTMPLIWKPLNR</sequence>
<protein>
    <recommendedName>
        <fullName evidence="4">DUF1496 domain-containing protein</fullName>
    </recommendedName>
</protein>
<dbReference type="RefSeq" id="WP_038020817.1">
    <property type="nucleotide sequence ID" value="NZ_JPKR02000003.1"/>
</dbReference>
<dbReference type="Pfam" id="PF07383">
    <property type="entry name" value="DUF1496"/>
    <property type="match status" value="1"/>
</dbReference>
<evidence type="ECO:0000256" key="1">
    <source>
        <dbReference type="SAM" id="SignalP"/>
    </source>
</evidence>
<accession>A0A0F5BUV5</accession>
<evidence type="ECO:0000313" key="2">
    <source>
        <dbReference type="EMBL" id="KKA63570.1"/>
    </source>
</evidence>
<reference evidence="2" key="1">
    <citation type="submission" date="2014-12" db="EMBL/GenBank/DDBJ databases">
        <title>The draft genome of the Tatumella morbirosei type strain, LMG23360T isolated from pineapple rot.</title>
        <authorList>
            <person name="Smits T.H."/>
            <person name="Palmer M."/>
            <person name="Venter S.N."/>
            <person name="Duffy B."/>
            <person name="Steenkamp E.T."/>
            <person name="Chan W.Y."/>
            <person name="Coutinho T.A."/>
            <person name="Coetzee M.P."/>
            <person name="De Maayer P."/>
        </authorList>
    </citation>
    <scope>NUCLEOTIDE SEQUENCE [LARGE SCALE GENOMIC DNA]</scope>
    <source>
        <strain evidence="2">LMG 23360</strain>
    </source>
</reference>
<dbReference type="STRING" id="642227.HA49_21760"/>
<organism evidence="2 3">
    <name type="scientific">Tatumella morbirosei</name>
    <dbReference type="NCBI Taxonomy" id="642227"/>
    <lineage>
        <taxon>Bacteria</taxon>
        <taxon>Pseudomonadati</taxon>
        <taxon>Pseudomonadota</taxon>
        <taxon>Gammaproteobacteria</taxon>
        <taxon>Enterobacterales</taxon>
        <taxon>Erwiniaceae</taxon>
        <taxon>Tatumella</taxon>
    </lineage>
</organism>
<evidence type="ECO:0008006" key="4">
    <source>
        <dbReference type="Google" id="ProtNLM"/>
    </source>
</evidence>
<dbReference type="EMBL" id="JPKR02000003">
    <property type="protein sequence ID" value="KKA63570.1"/>
    <property type="molecule type" value="Genomic_DNA"/>
</dbReference>
<proteinExistence type="predicted"/>
<dbReference type="InterPro" id="IPR009971">
    <property type="entry name" value="DUF1496"/>
</dbReference>
<dbReference type="OrthoDB" id="6400575at2"/>
<evidence type="ECO:0000313" key="3">
    <source>
        <dbReference type="Proteomes" id="UP000029577"/>
    </source>
</evidence>
<comment type="caution">
    <text evidence="2">The sequence shown here is derived from an EMBL/GenBank/DDBJ whole genome shotgun (WGS) entry which is preliminary data.</text>
</comment>